<dbReference type="SMART" id="SM00304">
    <property type="entry name" value="HAMP"/>
    <property type="match status" value="1"/>
</dbReference>
<dbReference type="InterPro" id="IPR051310">
    <property type="entry name" value="MCP_chemotaxis"/>
</dbReference>
<evidence type="ECO:0000313" key="8">
    <source>
        <dbReference type="EMBL" id="MEK8034874.1"/>
    </source>
</evidence>
<dbReference type="EMBL" id="JBBUTG010000038">
    <property type="protein sequence ID" value="MEK8034874.1"/>
    <property type="molecule type" value="Genomic_DNA"/>
</dbReference>
<evidence type="ECO:0000256" key="2">
    <source>
        <dbReference type="ARBA" id="ARBA00029447"/>
    </source>
</evidence>
<keyword evidence="1" id="KW-0488">Methylation</keyword>
<keyword evidence="4" id="KW-0175">Coiled coil</keyword>
<sequence length="627" mass="66177">MSVRARLMIVAGMCAMLAVLPASQLAIGYADDIRFVDNELSALPANRAWQEVVASIQSHRQSAAAVATKPEAETQRAAAAQRAMAAFDGVLQALEDRHATTARLEAARSLKDSFAKLAQASSNKGLALAALLQRHRDLSDRVFNEIAELNADSQLLLDPEATAYFSIIAGLQIGPRISDSLSELSSIAVAAAVDDIGAVSSAASRYAYQMDQLMLNLRQASRLDVRLEREFAPVLDQAAQQKQMVEATLAAAAKDVNYPLDKMSQALSDASKLQTVLASEVIGSVESELSGRANALRMQALAMSLLVLGGLAAVAAVLWRTVQGILRPVMTVVSVTERIAAGDLSHPIPQARGDELGRVLAAISTMQDRLRELVQQIQQASSQIRHGAAEIATGNQDLSQRTENAAMSLQQTAASMEQIDDAARLSAEASQHAHALASQASDSAHAGRQVVSAVVSTMDGIQTSSHRISEITGVIDGIAFQTNILALNAAVEAARAGEHGRGFAVVASEVRVLAQRSSSAAREIKQLIQASVERIDSGSRLAGQAGEAMAQIVRGIGEVSSTIATVSTTVQNQSEGLRGVRSAVEQLDGATQQNSALVEQSAAAAESMREQATRLHDLVGVFQLPAR</sequence>
<organism evidence="8 9">
    <name type="scientific">Ideonella lacteola</name>
    <dbReference type="NCBI Taxonomy" id="2984193"/>
    <lineage>
        <taxon>Bacteria</taxon>
        <taxon>Pseudomonadati</taxon>
        <taxon>Pseudomonadota</taxon>
        <taxon>Betaproteobacteria</taxon>
        <taxon>Burkholderiales</taxon>
        <taxon>Sphaerotilaceae</taxon>
        <taxon>Ideonella</taxon>
    </lineage>
</organism>
<reference evidence="8 9" key="1">
    <citation type="submission" date="2024-04" db="EMBL/GenBank/DDBJ databases">
        <title>Novel species of the genus Ideonella isolated from streams.</title>
        <authorList>
            <person name="Lu H."/>
        </authorList>
    </citation>
    <scope>NUCLEOTIDE SEQUENCE [LARGE SCALE GENOMIC DNA]</scope>
    <source>
        <strain evidence="8 9">DXS29W</strain>
    </source>
</reference>
<protein>
    <submittedName>
        <fullName evidence="8">Methyl-accepting chemotaxis protein</fullName>
    </submittedName>
</protein>
<feature type="signal peptide" evidence="5">
    <location>
        <begin position="1"/>
        <end position="26"/>
    </location>
</feature>
<dbReference type="Proteomes" id="UP001371218">
    <property type="component" value="Unassembled WGS sequence"/>
</dbReference>
<dbReference type="RefSeq" id="WP_341429308.1">
    <property type="nucleotide sequence ID" value="NZ_JBBUTG010000038.1"/>
</dbReference>
<comment type="similarity">
    <text evidence="2">Belongs to the methyl-accepting chemotaxis (MCP) protein family.</text>
</comment>
<feature type="coiled-coil region" evidence="4">
    <location>
        <begin position="210"/>
        <end position="255"/>
    </location>
</feature>
<dbReference type="Pfam" id="PF00672">
    <property type="entry name" value="HAMP"/>
    <property type="match status" value="1"/>
</dbReference>
<feature type="domain" description="HAMP" evidence="7">
    <location>
        <begin position="323"/>
        <end position="375"/>
    </location>
</feature>
<evidence type="ECO:0000256" key="1">
    <source>
        <dbReference type="ARBA" id="ARBA00022481"/>
    </source>
</evidence>
<name>A0ABU9C0H9_9BURK</name>
<dbReference type="Gene3D" id="1.10.287.950">
    <property type="entry name" value="Methyl-accepting chemotaxis protein"/>
    <property type="match status" value="1"/>
</dbReference>
<accession>A0ABU9C0H9</accession>
<keyword evidence="3" id="KW-0807">Transducer</keyword>
<dbReference type="CDD" id="cd11386">
    <property type="entry name" value="MCP_signal"/>
    <property type="match status" value="1"/>
</dbReference>
<evidence type="ECO:0000259" key="6">
    <source>
        <dbReference type="PROSITE" id="PS50111"/>
    </source>
</evidence>
<feature type="domain" description="Methyl-accepting transducer" evidence="6">
    <location>
        <begin position="380"/>
        <end position="609"/>
    </location>
</feature>
<dbReference type="SUPFAM" id="SSF58104">
    <property type="entry name" value="Methyl-accepting chemotaxis protein (MCP) signaling domain"/>
    <property type="match status" value="1"/>
</dbReference>
<evidence type="ECO:0000259" key="7">
    <source>
        <dbReference type="PROSITE" id="PS50885"/>
    </source>
</evidence>
<gene>
    <name evidence="8" type="ORF">AACH06_29005</name>
</gene>
<dbReference type="PANTHER" id="PTHR43531">
    <property type="entry name" value="PROTEIN ICFG"/>
    <property type="match status" value="1"/>
</dbReference>
<proteinExistence type="inferred from homology"/>
<dbReference type="Pfam" id="PF00015">
    <property type="entry name" value="MCPsignal"/>
    <property type="match status" value="1"/>
</dbReference>
<keyword evidence="9" id="KW-1185">Reference proteome</keyword>
<dbReference type="InterPro" id="IPR003660">
    <property type="entry name" value="HAMP_dom"/>
</dbReference>
<keyword evidence="5" id="KW-0732">Signal</keyword>
<dbReference type="SMART" id="SM00283">
    <property type="entry name" value="MA"/>
    <property type="match status" value="1"/>
</dbReference>
<dbReference type="InterPro" id="IPR004089">
    <property type="entry name" value="MCPsignal_dom"/>
</dbReference>
<dbReference type="PANTHER" id="PTHR43531:SF14">
    <property type="entry name" value="METHYL-ACCEPTING CHEMOTAXIS PROTEIN I-RELATED"/>
    <property type="match status" value="1"/>
</dbReference>
<evidence type="ECO:0000256" key="4">
    <source>
        <dbReference type="SAM" id="Coils"/>
    </source>
</evidence>
<feature type="chain" id="PRO_5045609769" evidence="5">
    <location>
        <begin position="27"/>
        <end position="627"/>
    </location>
</feature>
<comment type="caution">
    <text evidence="8">The sequence shown here is derived from an EMBL/GenBank/DDBJ whole genome shotgun (WGS) entry which is preliminary data.</text>
</comment>
<dbReference type="CDD" id="cd06225">
    <property type="entry name" value="HAMP"/>
    <property type="match status" value="1"/>
</dbReference>
<evidence type="ECO:0000256" key="3">
    <source>
        <dbReference type="PROSITE-ProRule" id="PRU00284"/>
    </source>
</evidence>
<evidence type="ECO:0000313" key="9">
    <source>
        <dbReference type="Proteomes" id="UP001371218"/>
    </source>
</evidence>
<dbReference type="PROSITE" id="PS50111">
    <property type="entry name" value="CHEMOTAXIS_TRANSDUC_2"/>
    <property type="match status" value="1"/>
</dbReference>
<dbReference type="PROSITE" id="PS50885">
    <property type="entry name" value="HAMP"/>
    <property type="match status" value="1"/>
</dbReference>
<evidence type="ECO:0000256" key="5">
    <source>
        <dbReference type="SAM" id="SignalP"/>
    </source>
</evidence>